<evidence type="ECO:0000256" key="2">
    <source>
        <dbReference type="ARBA" id="ARBA00022723"/>
    </source>
</evidence>
<dbReference type="InterPro" id="IPR002328">
    <property type="entry name" value="ADH_Zn_CS"/>
</dbReference>
<dbReference type="Proteomes" id="UP000076584">
    <property type="component" value="Unassembled WGS sequence"/>
</dbReference>
<dbReference type="Gene3D" id="3.90.180.10">
    <property type="entry name" value="Medium-chain alcohol dehydrogenases, catalytic domain"/>
    <property type="match status" value="1"/>
</dbReference>
<dbReference type="InterPro" id="IPR011032">
    <property type="entry name" value="GroES-like_sf"/>
</dbReference>
<dbReference type="AlphaFoldDB" id="A0A162NS14"/>
<evidence type="ECO:0000259" key="7">
    <source>
        <dbReference type="Pfam" id="PF08240"/>
    </source>
</evidence>
<dbReference type="PANTHER" id="PTHR42813:SF2">
    <property type="entry name" value="DEHYDROGENASE, ZINC-CONTAINING, PUTATIVE (AFU_ORTHOLOGUE AFUA_2G02810)-RELATED"/>
    <property type="match status" value="1"/>
</dbReference>
<comment type="similarity">
    <text evidence="5">Belongs to the zinc-containing alcohol dehydrogenase family.</text>
</comment>
<dbReference type="Pfam" id="PF08240">
    <property type="entry name" value="ADH_N"/>
    <property type="match status" value="1"/>
</dbReference>
<dbReference type="PROSITE" id="PS00059">
    <property type="entry name" value="ADH_ZINC"/>
    <property type="match status" value="1"/>
</dbReference>
<evidence type="ECO:0000259" key="6">
    <source>
        <dbReference type="Pfam" id="PF00107"/>
    </source>
</evidence>
<evidence type="ECO:0000256" key="1">
    <source>
        <dbReference type="ARBA" id="ARBA00001947"/>
    </source>
</evidence>
<dbReference type="GO" id="GO:0008270">
    <property type="term" value="F:zinc ion binding"/>
    <property type="evidence" value="ECO:0007669"/>
    <property type="project" value="InterPro"/>
</dbReference>
<gene>
    <name evidence="8" type="ORF">CI238_10474</name>
</gene>
<keyword evidence="4" id="KW-0560">Oxidoreductase</keyword>
<evidence type="ECO:0000256" key="5">
    <source>
        <dbReference type="RuleBase" id="RU361277"/>
    </source>
</evidence>
<dbReference type="STRING" id="1573173.A0A162NS14"/>
<reference evidence="8 9" key="1">
    <citation type="submission" date="2015-06" db="EMBL/GenBank/DDBJ databases">
        <title>Survival trade-offs in plant roots during colonization by closely related pathogenic and mutualistic fungi.</title>
        <authorList>
            <person name="Hacquard S."/>
            <person name="Kracher B."/>
            <person name="Hiruma K."/>
            <person name="Weinman A."/>
            <person name="Muench P."/>
            <person name="Garrido Oter R."/>
            <person name="Ver Loren van Themaat E."/>
            <person name="Dallerey J.-F."/>
            <person name="Damm U."/>
            <person name="Henrissat B."/>
            <person name="Lespinet O."/>
            <person name="Thon M."/>
            <person name="Kemen E."/>
            <person name="McHardy A.C."/>
            <person name="Schulze-Lefert P."/>
            <person name="O'Connell R.J."/>
        </authorList>
    </citation>
    <scope>NUCLEOTIDE SEQUENCE [LARGE SCALE GENOMIC DNA]</scope>
    <source>
        <strain evidence="8 9">MAFF 238704</strain>
    </source>
</reference>
<dbReference type="EMBL" id="LFIW01000481">
    <property type="protein sequence ID" value="KZL86248.1"/>
    <property type="molecule type" value="Genomic_DNA"/>
</dbReference>
<organism evidence="8 9">
    <name type="scientific">Colletotrichum incanum</name>
    <name type="common">Soybean anthracnose fungus</name>
    <dbReference type="NCBI Taxonomy" id="1573173"/>
    <lineage>
        <taxon>Eukaryota</taxon>
        <taxon>Fungi</taxon>
        <taxon>Dikarya</taxon>
        <taxon>Ascomycota</taxon>
        <taxon>Pezizomycotina</taxon>
        <taxon>Sordariomycetes</taxon>
        <taxon>Hypocreomycetidae</taxon>
        <taxon>Glomerellales</taxon>
        <taxon>Glomerellaceae</taxon>
        <taxon>Colletotrichum</taxon>
        <taxon>Colletotrichum spaethianum species complex</taxon>
    </lineage>
</organism>
<dbReference type="SUPFAM" id="SSF51735">
    <property type="entry name" value="NAD(P)-binding Rossmann-fold domains"/>
    <property type="match status" value="1"/>
</dbReference>
<accession>A0A162NS14</accession>
<evidence type="ECO:0000256" key="4">
    <source>
        <dbReference type="ARBA" id="ARBA00023002"/>
    </source>
</evidence>
<dbReference type="CDD" id="cd08284">
    <property type="entry name" value="FDH_like_2"/>
    <property type="match status" value="1"/>
</dbReference>
<keyword evidence="9" id="KW-1185">Reference proteome</keyword>
<evidence type="ECO:0000313" key="9">
    <source>
        <dbReference type="Proteomes" id="UP000076584"/>
    </source>
</evidence>
<evidence type="ECO:0000256" key="3">
    <source>
        <dbReference type="ARBA" id="ARBA00022833"/>
    </source>
</evidence>
<feature type="domain" description="Alcohol dehydrogenase-like N-terminal" evidence="7">
    <location>
        <begin position="61"/>
        <end position="164"/>
    </location>
</feature>
<feature type="non-terminal residue" evidence="8">
    <location>
        <position position="1"/>
    </location>
</feature>
<evidence type="ECO:0000313" key="8">
    <source>
        <dbReference type="EMBL" id="KZL86248.1"/>
    </source>
</evidence>
<feature type="domain" description="Alcohol dehydrogenase-like C-terminal" evidence="6">
    <location>
        <begin position="217"/>
        <end position="346"/>
    </location>
</feature>
<dbReference type="InterPro" id="IPR013149">
    <property type="entry name" value="ADH-like_C"/>
</dbReference>
<dbReference type="PANTHER" id="PTHR42813">
    <property type="entry name" value="ZINC-TYPE ALCOHOL DEHYDROGENASE-LIKE"/>
    <property type="match status" value="1"/>
</dbReference>
<proteinExistence type="inferred from homology"/>
<protein>
    <submittedName>
        <fullName evidence="8">Alcohol dehydrogenase-like domain-containing protein</fullName>
    </submittedName>
</protein>
<dbReference type="Pfam" id="PF00107">
    <property type="entry name" value="ADH_zinc_N"/>
    <property type="match status" value="1"/>
</dbReference>
<keyword evidence="3 5" id="KW-0862">Zinc</keyword>
<comment type="caution">
    <text evidence="8">The sequence shown here is derived from an EMBL/GenBank/DDBJ whole genome shotgun (WGS) entry which is preliminary data.</text>
</comment>
<dbReference type="GO" id="GO:0016491">
    <property type="term" value="F:oxidoreductase activity"/>
    <property type="evidence" value="ECO:0007669"/>
    <property type="project" value="UniProtKB-KW"/>
</dbReference>
<dbReference type="InterPro" id="IPR036291">
    <property type="entry name" value="NAD(P)-bd_dom_sf"/>
</dbReference>
<dbReference type="Gene3D" id="3.40.50.720">
    <property type="entry name" value="NAD(P)-binding Rossmann-like Domain"/>
    <property type="match status" value="1"/>
</dbReference>
<dbReference type="SUPFAM" id="SSF50129">
    <property type="entry name" value="GroES-like"/>
    <property type="match status" value="1"/>
</dbReference>
<name>A0A162NS14_COLIC</name>
<comment type="cofactor">
    <cofactor evidence="1 5">
        <name>Zn(2+)</name>
        <dbReference type="ChEBI" id="CHEBI:29105"/>
    </cofactor>
</comment>
<dbReference type="InterPro" id="IPR013154">
    <property type="entry name" value="ADH-like_N"/>
</dbReference>
<sequence>LQLGPTRGLDHSIADPLLLRDPSIPSYDPAMSATGSMRAVVFNGPQKVSVEQRPIPTLQDDGDVIVKVQATALCGSELHVFRGHQPSETGFIMGHEFTGTVVEKGAGVTTLSIGDRVVSPFTSSCMQCFYCKNGYTSRCVRSKLFGCGALDGGQAEYVRIPDADGTAMKAPSTISDNALVLMADIWPTGFFGAKSGFSMLKEEERSNATAVVIGCGPVGLCAVLSALEYHPKHLFAIDSVDSRLDLARGLGAEPLNFKTDRAGMERRIKEVTEGRGADVVIEVVGLSPALRTAFDIVRPWGVIASIGVHNSEIPWTGTEAYGKNLRLQMGRCPVRAIFPEALALLEKRQDKLGFMFDRIMPLNEAVEGYALFDQMKVQKVIFTP</sequence>
<keyword evidence="2 5" id="KW-0479">Metal-binding</keyword>